<proteinExistence type="inferred from homology"/>
<evidence type="ECO:0000256" key="6">
    <source>
        <dbReference type="PIRNR" id="PIRNR009375"/>
    </source>
</evidence>
<dbReference type="InterPro" id="IPR005378">
    <property type="entry name" value="Vps35"/>
</dbReference>
<accession>A8WU35</accession>
<dbReference type="GO" id="GO:1905606">
    <property type="term" value="P:regulation of presynapse assembly"/>
    <property type="evidence" value="ECO:0007669"/>
    <property type="project" value="EnsemblMetazoa"/>
</dbReference>
<protein>
    <recommendedName>
        <fullName evidence="6">Vacuolar protein sorting-associated protein 35</fullName>
    </recommendedName>
</protein>
<dbReference type="Pfam" id="PF03635">
    <property type="entry name" value="Vps35"/>
    <property type="match status" value="1"/>
</dbReference>
<dbReference type="GO" id="GO:1903539">
    <property type="term" value="P:protein localization to postsynaptic membrane"/>
    <property type="evidence" value="ECO:0007669"/>
    <property type="project" value="EnsemblMetazoa"/>
</dbReference>
<dbReference type="FunCoup" id="A8WU35">
    <property type="interactions" value="3541"/>
</dbReference>
<evidence type="ECO:0000256" key="3">
    <source>
        <dbReference type="ARBA" id="ARBA00022448"/>
    </source>
</evidence>
<reference evidence="8 9" key="2">
    <citation type="journal article" date="2011" name="PLoS Genet.">
        <title>Caenorhabditis briggsae recombinant inbred line genotypes reveal inter-strain incompatibility and the evolution of recombination.</title>
        <authorList>
            <person name="Ross J.A."/>
            <person name="Koboldt D.C."/>
            <person name="Staisch J.E."/>
            <person name="Chamberlin H.M."/>
            <person name="Gupta B.P."/>
            <person name="Miller R.D."/>
            <person name="Baird S.E."/>
            <person name="Haag E.S."/>
        </authorList>
    </citation>
    <scope>NUCLEOTIDE SEQUENCE [LARGE SCALE GENOMIC DNA]</scope>
    <source>
        <strain evidence="8 9">AF16</strain>
    </source>
</reference>
<dbReference type="GO" id="GO:0042147">
    <property type="term" value="P:retrograde transport, endosome to Golgi"/>
    <property type="evidence" value="ECO:0000318"/>
    <property type="project" value="GO_Central"/>
</dbReference>
<dbReference type="eggNOG" id="KOG1107">
    <property type="taxonomic scope" value="Eukaryota"/>
</dbReference>
<dbReference type="GO" id="GO:0043025">
    <property type="term" value="C:neuronal cell body"/>
    <property type="evidence" value="ECO:0007669"/>
    <property type="project" value="EnsemblMetazoa"/>
</dbReference>
<evidence type="ECO:0000256" key="2">
    <source>
        <dbReference type="ARBA" id="ARBA00006536"/>
    </source>
</evidence>
<keyword evidence="5" id="KW-0472">Membrane</keyword>
<evidence type="ECO:0000313" key="10">
    <source>
        <dbReference type="WormBase" id="CBG02534"/>
    </source>
</evidence>
<dbReference type="GO" id="GO:0005829">
    <property type="term" value="C:cytosol"/>
    <property type="evidence" value="ECO:0007669"/>
    <property type="project" value="EnsemblMetazoa"/>
</dbReference>
<keyword evidence="4 6" id="KW-0653">Protein transport</keyword>
<dbReference type="AlphaFoldDB" id="A8WU35"/>
<name>A8WU35_CAEBR</name>
<dbReference type="Gene3D" id="1.25.40.660">
    <property type="entry name" value="Vacuolar protein sorting-associated protein 35, helical subcomplex Vps35-C"/>
    <property type="match status" value="1"/>
</dbReference>
<comment type="function">
    <text evidence="6">Plays a role in vesicular protein sorting.</text>
</comment>
<dbReference type="GO" id="GO:1904377">
    <property type="term" value="P:positive regulation of protein localization to cell periphery"/>
    <property type="evidence" value="ECO:0007669"/>
    <property type="project" value="EnsemblMetazoa"/>
</dbReference>
<dbReference type="STRING" id="6238.A8WU35"/>
<evidence type="ECO:0000256" key="7">
    <source>
        <dbReference type="SAM" id="MobiDB-lite"/>
    </source>
</evidence>
<keyword evidence="3 6" id="KW-0813">Transport</keyword>
<evidence type="ECO:0000256" key="4">
    <source>
        <dbReference type="ARBA" id="ARBA00022927"/>
    </source>
</evidence>
<dbReference type="PIRSF" id="PIRSF009375">
    <property type="entry name" value="Retromer_Vps35"/>
    <property type="match status" value="1"/>
</dbReference>
<dbReference type="GO" id="GO:0005770">
    <property type="term" value="C:late endosome"/>
    <property type="evidence" value="ECO:0000318"/>
    <property type="project" value="GO_Central"/>
</dbReference>
<dbReference type="InterPro" id="IPR042491">
    <property type="entry name" value="Vps35_C"/>
</dbReference>
<evidence type="ECO:0000256" key="5">
    <source>
        <dbReference type="ARBA" id="ARBA00023136"/>
    </source>
</evidence>
<dbReference type="OMA" id="YIRSREY"/>
<dbReference type="GO" id="GO:0030904">
    <property type="term" value="C:retromer complex"/>
    <property type="evidence" value="ECO:0000318"/>
    <property type="project" value="GO_Central"/>
</dbReference>
<keyword evidence="9" id="KW-1185">Reference proteome</keyword>
<dbReference type="GO" id="GO:0006886">
    <property type="term" value="P:intracellular protein transport"/>
    <property type="evidence" value="ECO:0000318"/>
    <property type="project" value="GO_Central"/>
</dbReference>
<organism evidence="8 9">
    <name type="scientific">Caenorhabditis briggsae</name>
    <dbReference type="NCBI Taxonomy" id="6238"/>
    <lineage>
        <taxon>Eukaryota</taxon>
        <taxon>Metazoa</taxon>
        <taxon>Ecdysozoa</taxon>
        <taxon>Nematoda</taxon>
        <taxon>Chromadorea</taxon>
        <taxon>Rhabditida</taxon>
        <taxon>Rhabditina</taxon>
        <taxon>Rhabditomorpha</taxon>
        <taxon>Rhabditoidea</taxon>
        <taxon>Rhabditidae</taxon>
        <taxon>Peloderinae</taxon>
        <taxon>Caenorhabditis</taxon>
    </lineage>
</organism>
<comment type="subcellular location">
    <subcellularLocation>
        <location evidence="1">Membrane</location>
        <topology evidence="1">Peripheral membrane protein</topology>
    </subcellularLocation>
</comment>
<dbReference type="PANTHER" id="PTHR11099">
    <property type="entry name" value="VACUOLAR SORTING PROTEIN 35"/>
    <property type="match status" value="1"/>
</dbReference>
<feature type="region of interest" description="Disordered" evidence="7">
    <location>
        <begin position="837"/>
        <end position="858"/>
    </location>
</feature>
<comment type="similarity">
    <text evidence="2 6">Belongs to the VPS35 family.</text>
</comment>
<evidence type="ECO:0000313" key="8">
    <source>
        <dbReference type="EMBL" id="CAP23997.2"/>
    </source>
</evidence>
<dbReference type="GO" id="GO:0030425">
    <property type="term" value="C:dendrite"/>
    <property type="evidence" value="ECO:0007669"/>
    <property type="project" value="EnsemblMetazoa"/>
</dbReference>
<sequence>MYDNPGNATDQEKFLDQSIRVVKAESFEMKRCLDKGKTMDALKHALQMLNEMRTSELSPKFYYRLYMDTMHELQCLEVNLIQEFAQEPSKLSNLYECVQYASAIIPRLYLLVTIGGVFIKCGLGSRKEILKDLVEMCRGVQHPLRGLFLRNYLMQCTRSVLPDFPETEEMLLSHNSTLPKGTPQLKPRDGTVEDTIDFVLINFGEMNKLWVRMQHQGPSKEKEKREKDRLELRILVGTNLVRLAQLEALTEEMYVRDVLPSILEQIVSCRDTISQEYLMECVIQVFADDFHLATLNEFLNACGQLQQEVNIKILLIALVDRLALYTNSSIEGQPAPTKMQLFEIFSEQATNLIKNRPDMPMDDIVALHVSLVSLAVKCYPDRLDYANMTFLGLRQVIEEKGITDIEAFGKVGRELTKLLNIPIDEYKNVLRLSELPEYIKVMNYFDYRGQCNIAAYMVQNMLEQETILRHQEDVDAAFSLISALLKDQEKQPESSHETEEFADEQNLVARLLHLIRADDVDSQFLLLNSARKVLGEGGRHRLRYTLPPIIFELYRLVLQFADMKDEDEKWDVKIRKMFVCAMGTIGALVSTAELAELPMKLYLNVSILVIIQFVDLKIFQGAITADRVLFEDNHTVVYEFVSKALSILEDDVVDSRDRVRCLQLTVGTLLKTTHLPEENWQPLANQTVLAAAKMFKKPDQVRSLVTVASLYWHGETLETNGDKMRNGKKVVDILRKSAKIARECLEPLVQQQLFIQLLSAYIYYYEDKCAEVIETLQWIIYCIFCFQINVDHIEELISRTQDNAVQLDVSAEADNLEKQLGETIHRLQLAKIDVAASQVASPRTEPDLPQPPSENEGL</sequence>
<dbReference type="EMBL" id="HE601438">
    <property type="protein sequence ID" value="CAP23997.2"/>
    <property type="molecule type" value="Genomic_DNA"/>
</dbReference>
<gene>
    <name evidence="10" type="primary">vps-35</name>
    <name evidence="8" type="synonym">Cbr-vps-35</name>
    <name evidence="10" type="ORF">CBG02534</name>
    <name evidence="8" type="ORF">CBG_02534</name>
</gene>
<evidence type="ECO:0000256" key="1">
    <source>
        <dbReference type="ARBA" id="ARBA00004170"/>
    </source>
</evidence>
<reference evidence="8 9" key="1">
    <citation type="journal article" date="2003" name="PLoS Biol.">
        <title>The genome sequence of Caenorhabditis briggsae: a platform for comparative genomics.</title>
        <authorList>
            <person name="Stein L.D."/>
            <person name="Bao Z."/>
            <person name="Blasiar D."/>
            <person name="Blumenthal T."/>
            <person name="Brent M.R."/>
            <person name="Chen N."/>
            <person name="Chinwalla A."/>
            <person name="Clarke L."/>
            <person name="Clee C."/>
            <person name="Coghlan A."/>
            <person name="Coulson A."/>
            <person name="D'Eustachio P."/>
            <person name="Fitch D.H."/>
            <person name="Fulton L.A."/>
            <person name="Fulton R.E."/>
            <person name="Griffiths-Jones S."/>
            <person name="Harris T.W."/>
            <person name="Hillier L.W."/>
            <person name="Kamath R."/>
            <person name="Kuwabara P.E."/>
            <person name="Mardis E.R."/>
            <person name="Marra M.A."/>
            <person name="Miner T.L."/>
            <person name="Minx P."/>
            <person name="Mullikin J.C."/>
            <person name="Plumb R.W."/>
            <person name="Rogers J."/>
            <person name="Schein J.E."/>
            <person name="Sohrmann M."/>
            <person name="Spieth J."/>
            <person name="Stajich J.E."/>
            <person name="Wei C."/>
            <person name="Willey D."/>
            <person name="Wilson R.K."/>
            <person name="Durbin R."/>
            <person name="Waterston R.H."/>
        </authorList>
    </citation>
    <scope>NUCLEOTIDE SEQUENCE [LARGE SCALE GENOMIC DNA]</scope>
    <source>
        <strain evidence="8 9">AF16</strain>
    </source>
</reference>
<dbReference type="WormBase" id="CBG02534">
    <property type="protein sequence ID" value="CBP44158"/>
    <property type="gene ID" value="WBGene00025572"/>
    <property type="gene designation" value="Cbr-vps-35"/>
</dbReference>
<dbReference type="HOGENOM" id="CLU_005836_1_0_1"/>
<evidence type="ECO:0000313" key="9">
    <source>
        <dbReference type="Proteomes" id="UP000008549"/>
    </source>
</evidence>
<dbReference type="GO" id="GO:0030906">
    <property type="term" value="C:retromer, cargo-selective complex"/>
    <property type="evidence" value="ECO:0007669"/>
    <property type="project" value="InterPro"/>
</dbReference>
<dbReference type="InParanoid" id="A8WU35"/>
<dbReference type="PANTHER" id="PTHR11099:SF0">
    <property type="entry name" value="VACUOLAR PROTEIN SORTING-ASSOCIATED PROTEIN 35"/>
    <property type="match status" value="1"/>
</dbReference>
<dbReference type="Proteomes" id="UP000008549">
    <property type="component" value="Unassembled WGS sequence"/>
</dbReference>